<keyword evidence="4 9" id="KW-0479">Metal-binding</keyword>
<feature type="transmembrane region" description="Helical" evidence="11">
    <location>
        <begin position="34"/>
        <end position="55"/>
    </location>
</feature>
<dbReference type="SUPFAM" id="SSF48264">
    <property type="entry name" value="Cytochrome P450"/>
    <property type="match status" value="1"/>
</dbReference>
<dbReference type="GO" id="GO:0008395">
    <property type="term" value="F:steroid hydroxylase activity"/>
    <property type="evidence" value="ECO:0007669"/>
    <property type="project" value="TreeGrafter"/>
</dbReference>
<sequence>MDLKSFTSSKYQNLKTIINNYDLNEFIKLDSATFLKLAGSSLIGLGIIYLFKIWYSYRIFKRLGVKHVNYNFFYGNYKELLERKSNSNLIREWSEKYGKTYGYFEGHMPILVTSDLDIIQEIFIKQHSNFSAKKKRIVAASDDHPSVNLINSVGLRWKRMRNIMNPTFSSAKMRELSPDLVKCTDRLIEILENEQEKEINITNFLKRFTMDSIWNCAFGVDANIQYNPDNEYFVKCEKTFQLLGKPDNLPTLIGMYFHEFRSITFSIMNLMNKFLSKFIDMGSRVPTFWFMNRVFQIVDKRKADGIRKRDYLQLLIDAEGHDFKDEKLTDKNFTNFHIEKKMTIDEIKTNVTLFMFAGYETTSTMLSFSIHTLAKYQDQQKRVHEEIKSFFDSEKDSTIDSDSVQKLEYLDLFIKEVMRFYPIGPMTRRCTKETNVKGINIPKDLVIAVDTLSIHFDAENWGPVDPNEFYPERFSKETKRHPCAFMGFGAGPRNCIGMKFALIELKIALCKLILKHEFLPLPEDKQEVEIYEMFIRTPKNGVTATFRKRKD</sequence>
<dbReference type="PANTHER" id="PTHR24302:SF15">
    <property type="entry name" value="FATTY-ACID PEROXYGENASE"/>
    <property type="match status" value="1"/>
</dbReference>
<evidence type="ECO:0000256" key="3">
    <source>
        <dbReference type="ARBA" id="ARBA00022617"/>
    </source>
</evidence>
<dbReference type="AlphaFoldDB" id="A0A813QTW5"/>
<dbReference type="PRINTS" id="PR00385">
    <property type="entry name" value="P450"/>
</dbReference>
<evidence type="ECO:0008006" key="14">
    <source>
        <dbReference type="Google" id="ProtNLM"/>
    </source>
</evidence>
<dbReference type="GO" id="GO:0020037">
    <property type="term" value="F:heme binding"/>
    <property type="evidence" value="ECO:0007669"/>
    <property type="project" value="InterPro"/>
</dbReference>
<keyword evidence="11" id="KW-0812">Transmembrane</keyword>
<dbReference type="OrthoDB" id="2789670at2759"/>
<keyword evidence="11" id="KW-0472">Membrane</keyword>
<dbReference type="GO" id="GO:0016705">
    <property type="term" value="F:oxidoreductase activity, acting on paired donors, with incorporation or reduction of molecular oxygen"/>
    <property type="evidence" value="ECO:0007669"/>
    <property type="project" value="InterPro"/>
</dbReference>
<evidence type="ECO:0000256" key="1">
    <source>
        <dbReference type="ARBA" id="ARBA00001971"/>
    </source>
</evidence>
<dbReference type="InterPro" id="IPR050705">
    <property type="entry name" value="Cytochrome_P450_3A"/>
</dbReference>
<name>A0A813QTW5_9BILA</name>
<dbReference type="InterPro" id="IPR017972">
    <property type="entry name" value="Cyt_P450_CS"/>
</dbReference>
<evidence type="ECO:0000256" key="5">
    <source>
        <dbReference type="ARBA" id="ARBA00023002"/>
    </source>
</evidence>
<comment type="caution">
    <text evidence="12">The sequence shown here is derived from an EMBL/GenBank/DDBJ whole genome shotgun (WGS) entry which is preliminary data.</text>
</comment>
<keyword evidence="6 9" id="KW-0408">Iron</keyword>
<organism evidence="12 13">
    <name type="scientific">Brachionus calyciflorus</name>
    <dbReference type="NCBI Taxonomy" id="104777"/>
    <lineage>
        <taxon>Eukaryota</taxon>
        <taxon>Metazoa</taxon>
        <taxon>Spiralia</taxon>
        <taxon>Gnathifera</taxon>
        <taxon>Rotifera</taxon>
        <taxon>Eurotatoria</taxon>
        <taxon>Monogononta</taxon>
        <taxon>Pseudotrocha</taxon>
        <taxon>Ploima</taxon>
        <taxon>Brachionidae</taxon>
        <taxon>Brachionus</taxon>
    </lineage>
</organism>
<keyword evidence="11" id="KW-1133">Transmembrane helix</keyword>
<reference evidence="12" key="1">
    <citation type="submission" date="2021-02" db="EMBL/GenBank/DDBJ databases">
        <authorList>
            <person name="Nowell W R."/>
        </authorList>
    </citation>
    <scope>NUCLEOTIDE SEQUENCE</scope>
    <source>
        <strain evidence="12">Ploen Becks lab</strain>
    </source>
</reference>
<keyword evidence="13" id="KW-1185">Reference proteome</keyword>
<gene>
    <name evidence="12" type="ORF">OXX778_LOCUS5019</name>
</gene>
<dbReference type="PANTHER" id="PTHR24302">
    <property type="entry name" value="CYTOCHROME P450 FAMILY 3"/>
    <property type="match status" value="1"/>
</dbReference>
<feature type="binding site" description="axial binding residue" evidence="9">
    <location>
        <position position="495"/>
    </location>
    <ligand>
        <name>heme</name>
        <dbReference type="ChEBI" id="CHEBI:30413"/>
    </ligand>
    <ligandPart>
        <name>Fe</name>
        <dbReference type="ChEBI" id="CHEBI:18248"/>
    </ligandPart>
</feature>
<dbReference type="InterPro" id="IPR002401">
    <property type="entry name" value="Cyt_P450_E_grp-I"/>
</dbReference>
<dbReference type="InterPro" id="IPR036396">
    <property type="entry name" value="Cyt_P450_sf"/>
</dbReference>
<evidence type="ECO:0000256" key="10">
    <source>
        <dbReference type="RuleBase" id="RU000461"/>
    </source>
</evidence>
<dbReference type="GO" id="GO:0005506">
    <property type="term" value="F:iron ion binding"/>
    <property type="evidence" value="ECO:0007669"/>
    <property type="project" value="InterPro"/>
</dbReference>
<evidence type="ECO:0000256" key="9">
    <source>
        <dbReference type="PIRSR" id="PIRSR602401-1"/>
    </source>
</evidence>
<dbReference type="Pfam" id="PF00067">
    <property type="entry name" value="p450"/>
    <property type="match status" value="1"/>
</dbReference>
<dbReference type="Gene3D" id="1.10.630.10">
    <property type="entry name" value="Cytochrome P450"/>
    <property type="match status" value="1"/>
</dbReference>
<protein>
    <recommendedName>
        <fullName evidence="14">Cytochrome p450</fullName>
    </recommendedName>
</protein>
<comment type="similarity">
    <text evidence="2 10">Belongs to the cytochrome P450 family.</text>
</comment>
<accession>A0A813QTW5</accession>
<evidence type="ECO:0000256" key="2">
    <source>
        <dbReference type="ARBA" id="ARBA00010617"/>
    </source>
</evidence>
<keyword evidence="7 10" id="KW-0503">Monooxygenase</keyword>
<keyword evidence="3 9" id="KW-0349">Heme</keyword>
<proteinExistence type="inferred from homology"/>
<dbReference type="PROSITE" id="PS00086">
    <property type="entry name" value="CYTOCHROME_P450"/>
    <property type="match status" value="1"/>
</dbReference>
<keyword evidence="5 10" id="KW-0560">Oxidoreductase</keyword>
<dbReference type="Proteomes" id="UP000663879">
    <property type="component" value="Unassembled WGS sequence"/>
</dbReference>
<evidence type="ECO:0000256" key="8">
    <source>
        <dbReference type="ARBA" id="ARBA00043906"/>
    </source>
</evidence>
<evidence type="ECO:0000313" key="13">
    <source>
        <dbReference type="Proteomes" id="UP000663879"/>
    </source>
</evidence>
<dbReference type="FunFam" id="1.10.630.10:FF:000182">
    <property type="entry name" value="Cytochrome P450 3A4"/>
    <property type="match status" value="1"/>
</dbReference>
<dbReference type="InterPro" id="IPR001128">
    <property type="entry name" value="Cyt_P450"/>
</dbReference>
<dbReference type="EMBL" id="CAJNOC010000525">
    <property type="protein sequence ID" value="CAF0772350.1"/>
    <property type="molecule type" value="Genomic_DNA"/>
</dbReference>
<evidence type="ECO:0000256" key="7">
    <source>
        <dbReference type="ARBA" id="ARBA00023033"/>
    </source>
</evidence>
<evidence type="ECO:0000256" key="4">
    <source>
        <dbReference type="ARBA" id="ARBA00022723"/>
    </source>
</evidence>
<evidence type="ECO:0000256" key="6">
    <source>
        <dbReference type="ARBA" id="ARBA00023004"/>
    </source>
</evidence>
<evidence type="ECO:0000256" key="11">
    <source>
        <dbReference type="SAM" id="Phobius"/>
    </source>
</evidence>
<comment type="cofactor">
    <cofactor evidence="1 9">
        <name>heme</name>
        <dbReference type="ChEBI" id="CHEBI:30413"/>
    </cofactor>
</comment>
<evidence type="ECO:0000313" key="12">
    <source>
        <dbReference type="EMBL" id="CAF0772350.1"/>
    </source>
</evidence>
<comment type="function">
    <text evidence="8">Cytochromes P450 are a group of heme-thiolate monooxygenases. They oxidize a variety of structurally unrelated compounds, including steroids, fatty acids, and xenobiotics.</text>
</comment>
<dbReference type="PRINTS" id="PR00463">
    <property type="entry name" value="EP450I"/>
</dbReference>